<dbReference type="RefSeq" id="WP_307328045.1">
    <property type="nucleotide sequence ID" value="NZ_JAUSUG010000015.1"/>
</dbReference>
<gene>
    <name evidence="2" type="ORF">J2S74_003655</name>
</gene>
<reference evidence="2 3" key="1">
    <citation type="submission" date="2023-07" db="EMBL/GenBank/DDBJ databases">
        <title>Genomic Encyclopedia of Type Strains, Phase IV (KMG-IV): sequencing the most valuable type-strain genomes for metagenomic binning, comparative biology and taxonomic classification.</title>
        <authorList>
            <person name="Goeker M."/>
        </authorList>
    </citation>
    <scope>NUCLEOTIDE SEQUENCE [LARGE SCALE GENOMIC DNA]</scope>
    <source>
        <strain evidence="2 3">DSM 9768</strain>
    </source>
</reference>
<dbReference type="InterPro" id="IPR029044">
    <property type="entry name" value="Nucleotide-diphossugar_trans"/>
</dbReference>
<protein>
    <submittedName>
        <fullName evidence="2">Glycosyltransferase involved in cell wall biosynthesis</fullName>
    </submittedName>
</protein>
<dbReference type="SUPFAM" id="SSF53448">
    <property type="entry name" value="Nucleotide-diphospho-sugar transferases"/>
    <property type="match status" value="1"/>
</dbReference>
<keyword evidence="3" id="KW-1185">Reference proteome</keyword>
<name>A0ABT9ZYD4_9BACI</name>
<dbReference type="PANTHER" id="PTHR48090:SF7">
    <property type="entry name" value="RFBJ PROTEIN"/>
    <property type="match status" value="1"/>
</dbReference>
<dbReference type="PANTHER" id="PTHR48090">
    <property type="entry name" value="UNDECAPRENYL-PHOSPHATE 4-DEOXY-4-FORMAMIDO-L-ARABINOSE TRANSFERASE-RELATED"/>
    <property type="match status" value="1"/>
</dbReference>
<accession>A0ABT9ZYD4</accession>
<dbReference type="Pfam" id="PF00535">
    <property type="entry name" value="Glycos_transf_2"/>
    <property type="match status" value="1"/>
</dbReference>
<feature type="domain" description="Glycosyltransferase 2-like" evidence="1">
    <location>
        <begin position="5"/>
        <end position="133"/>
    </location>
</feature>
<dbReference type="InterPro" id="IPR001173">
    <property type="entry name" value="Glyco_trans_2-like"/>
</dbReference>
<dbReference type="EMBL" id="JAUSUG010000015">
    <property type="protein sequence ID" value="MDQ0256237.1"/>
    <property type="molecule type" value="Genomic_DNA"/>
</dbReference>
<proteinExistence type="predicted"/>
<dbReference type="InterPro" id="IPR050256">
    <property type="entry name" value="Glycosyltransferase_2"/>
</dbReference>
<organism evidence="2 3">
    <name type="scientific">Evansella vedderi</name>
    <dbReference type="NCBI Taxonomy" id="38282"/>
    <lineage>
        <taxon>Bacteria</taxon>
        <taxon>Bacillati</taxon>
        <taxon>Bacillota</taxon>
        <taxon>Bacilli</taxon>
        <taxon>Bacillales</taxon>
        <taxon>Bacillaceae</taxon>
        <taxon>Evansella</taxon>
    </lineage>
</organism>
<dbReference type="Proteomes" id="UP001230005">
    <property type="component" value="Unassembled WGS sequence"/>
</dbReference>
<sequence>MKADIIIPAFNESNKIENTLKSLINQPWVNEVIVVDDGSEDGTEEIALRYTQKVFKHEKNKGKMAAVFTGIQRATGEWIILLDGDIGETASEAKKLLTPLIEDHIDMTIAVLPQFKQRGFGLVKKRARNVVYRETGVFLTAPLSGQRAFHRNWIPIILSHQGKGFGLEMYLNLTFLKHGAKLREINTNMSHRTTRKDLRGFRHRAKQWLEMEITLWNFS</sequence>
<evidence type="ECO:0000313" key="2">
    <source>
        <dbReference type="EMBL" id="MDQ0256237.1"/>
    </source>
</evidence>
<dbReference type="Gene3D" id="3.90.550.10">
    <property type="entry name" value="Spore Coat Polysaccharide Biosynthesis Protein SpsA, Chain A"/>
    <property type="match status" value="1"/>
</dbReference>
<evidence type="ECO:0000259" key="1">
    <source>
        <dbReference type="Pfam" id="PF00535"/>
    </source>
</evidence>
<evidence type="ECO:0000313" key="3">
    <source>
        <dbReference type="Proteomes" id="UP001230005"/>
    </source>
</evidence>
<comment type="caution">
    <text evidence="2">The sequence shown here is derived from an EMBL/GenBank/DDBJ whole genome shotgun (WGS) entry which is preliminary data.</text>
</comment>
<dbReference type="CDD" id="cd04179">
    <property type="entry name" value="DPM_DPG-synthase_like"/>
    <property type="match status" value="1"/>
</dbReference>